<dbReference type="EMBL" id="CP003096">
    <property type="protein sequence ID" value="AER67027.1"/>
    <property type="molecule type" value="Genomic_DNA"/>
</dbReference>
<organism evidence="4 5">
    <name type="scientific">Thermovirga lienii (strain ATCC BAA-1197 / DSM 17291 / Cas60314)</name>
    <dbReference type="NCBI Taxonomy" id="580340"/>
    <lineage>
        <taxon>Bacteria</taxon>
        <taxon>Thermotogati</taxon>
        <taxon>Synergistota</taxon>
        <taxon>Synergistia</taxon>
        <taxon>Synergistales</taxon>
        <taxon>Thermovirgaceae</taxon>
        <taxon>Thermovirga</taxon>
    </lineage>
</organism>
<dbReference type="InterPro" id="IPR002780">
    <property type="entry name" value="Hyd_form_HypD"/>
</dbReference>
<dbReference type="GO" id="GO:0051539">
    <property type="term" value="F:4 iron, 4 sulfur cluster binding"/>
    <property type="evidence" value="ECO:0007669"/>
    <property type="project" value="TreeGrafter"/>
</dbReference>
<dbReference type="OrthoDB" id="9770424at2"/>
<dbReference type="GO" id="GO:0005506">
    <property type="term" value="F:iron ion binding"/>
    <property type="evidence" value="ECO:0007669"/>
    <property type="project" value="TreeGrafter"/>
</dbReference>
<dbReference type="GO" id="GO:0070025">
    <property type="term" value="F:carbon monoxide binding"/>
    <property type="evidence" value="ECO:0007669"/>
    <property type="project" value="TreeGrafter"/>
</dbReference>
<keyword evidence="2" id="KW-0479">Metal-binding</keyword>
<dbReference type="PIRSF" id="PIRSF005622">
    <property type="entry name" value="Hydrgn_mat_hypD"/>
    <property type="match status" value="1"/>
</dbReference>
<dbReference type="GO" id="GO:0051604">
    <property type="term" value="P:protein maturation"/>
    <property type="evidence" value="ECO:0007669"/>
    <property type="project" value="TreeGrafter"/>
</dbReference>
<evidence type="ECO:0000256" key="1">
    <source>
        <dbReference type="ARBA" id="ARBA00007888"/>
    </source>
</evidence>
<evidence type="ECO:0000313" key="4">
    <source>
        <dbReference type="EMBL" id="AER67027.1"/>
    </source>
</evidence>
<keyword evidence="5" id="KW-1185">Reference proteome</keyword>
<reference evidence="5" key="1">
    <citation type="submission" date="2011-10" db="EMBL/GenBank/DDBJ databases">
        <title>The complete genome of chromosome of Thermovirga lienii DSM 17291.</title>
        <authorList>
            <consortium name="US DOE Joint Genome Institute (JGI-PGF)"/>
            <person name="Lucas S."/>
            <person name="Copeland A."/>
            <person name="Lapidus A."/>
            <person name="Glavina del Rio T."/>
            <person name="Dalin E."/>
            <person name="Tice H."/>
            <person name="Bruce D."/>
            <person name="Goodwin L."/>
            <person name="Pitluck S."/>
            <person name="Peters L."/>
            <person name="Mikhailova N."/>
            <person name="Saunders E."/>
            <person name="Kyrpides N."/>
            <person name="Mavromatis K."/>
            <person name="Ivanova N."/>
            <person name="Last F.I."/>
            <person name="Brettin T."/>
            <person name="Detter J.C."/>
            <person name="Han C."/>
            <person name="Larimer F."/>
            <person name="Land M."/>
            <person name="Hauser L."/>
            <person name="Markowitz V."/>
            <person name="Cheng J.-F."/>
            <person name="Hugenholtz P."/>
            <person name="Woyke T."/>
            <person name="Wu D."/>
            <person name="Spring S."/>
            <person name="Schroeder M."/>
            <person name="Brambilla E.-M."/>
            <person name="Klenk H.-P."/>
            <person name="Eisen J.A."/>
        </authorList>
    </citation>
    <scope>NUCLEOTIDE SEQUENCE [LARGE SCALE GENOMIC DNA]</scope>
    <source>
        <strain evidence="5">ATCC BAA-1197 / DSM 17291 / Cas60314</strain>
    </source>
</reference>
<dbReference type="PANTHER" id="PTHR30149:SF0">
    <property type="entry name" value="HYDROGENASE MATURATION FACTOR HYPD"/>
    <property type="match status" value="1"/>
</dbReference>
<evidence type="ECO:0000256" key="2">
    <source>
        <dbReference type="ARBA" id="ARBA00022723"/>
    </source>
</evidence>
<comment type="similarity">
    <text evidence="1">Belongs to the HypD family.</text>
</comment>
<dbReference type="AlphaFoldDB" id="G7V640"/>
<dbReference type="Gene3D" id="6.10.20.100">
    <property type="match status" value="1"/>
</dbReference>
<dbReference type="Gene3D" id="3.40.50.11750">
    <property type="entry name" value="HypD, alpha/beta domain 1"/>
    <property type="match status" value="2"/>
</dbReference>
<dbReference type="PANTHER" id="PTHR30149">
    <property type="entry name" value="HYDROGENASE PROTEIN ASSEMBLY PROTEIN HYPD"/>
    <property type="match status" value="1"/>
</dbReference>
<proteinExistence type="inferred from homology"/>
<dbReference type="STRING" id="580340.Tlie_1297"/>
<dbReference type="eggNOG" id="COG0409">
    <property type="taxonomic scope" value="Bacteria"/>
</dbReference>
<accession>G7V640</accession>
<dbReference type="Proteomes" id="UP000005868">
    <property type="component" value="Chromosome"/>
</dbReference>
<evidence type="ECO:0000256" key="3">
    <source>
        <dbReference type="ARBA" id="ARBA00023004"/>
    </source>
</evidence>
<name>G7V640_THELD</name>
<gene>
    <name evidence="4" type="ordered locus">Tlie_1297</name>
</gene>
<dbReference type="KEGG" id="tli:Tlie_1297"/>
<dbReference type="HOGENOM" id="CLU_048562_1_0_0"/>
<sequence length="368" mass="40038">MKTPQTENKEKIVPILSHALNSLLEEAATKSITVMEVCGTHTVAIFRHGLKALLPKSFKLVSGPGCPVCVTDQSEIDAAISIAEREDSIVATYGDMLRVPGSWTSLQECRARGRSVKVVTSVTQALDLAEENPDKNVVFLGVGFETTAPATALALIEAKKRKLDNFLVLCMHKTVPLALEALANSEELSLDGFLLPGHVSVIIGLNPYRFIPEKYGKACAIAGFEPFEIMAGLLEIARQVIKGEPTIKSMYPRAVRPEGNKTAQELLDKVFEPCNAYWRGLGEIPLSGYKIRPEFEIHDASLRLNIEKKPSPLPTGCRCGDVLKGLISPIECPLFGRACTPMKPVGPCMVSSEGSCAAQYKYDRKGQL</sequence>
<keyword evidence="3" id="KW-0408">Iron</keyword>
<evidence type="ECO:0000313" key="5">
    <source>
        <dbReference type="Proteomes" id="UP000005868"/>
    </source>
</evidence>
<reference evidence="4 5" key="2">
    <citation type="journal article" date="2012" name="Stand. Genomic Sci.">
        <title>Genome sequence of the moderately thermophilic, amino-acid-degrading and sulfur-reducing bacterium Thermovirga lienii type strain (Cas60314(T)).</title>
        <authorList>
            <person name="Goker M."/>
            <person name="Saunders E."/>
            <person name="Lapidus A."/>
            <person name="Nolan M."/>
            <person name="Lucas S."/>
            <person name="Hammon N."/>
            <person name="Deshpande S."/>
            <person name="Cheng J.F."/>
            <person name="Han C."/>
            <person name="Tapia R."/>
            <person name="Goodwin L.A."/>
            <person name="Pitluck S."/>
            <person name="Liolios K."/>
            <person name="Mavromatis K."/>
            <person name="Pagani I."/>
            <person name="Ivanova N."/>
            <person name="Mikhailova N."/>
            <person name="Pati A."/>
            <person name="Chen A."/>
            <person name="Palaniappan K."/>
            <person name="Land M."/>
            <person name="Chang Y.J."/>
            <person name="Jeffries C.D."/>
            <person name="Brambilla E.M."/>
            <person name="Rohde M."/>
            <person name="Spring S."/>
            <person name="Detter J.C."/>
            <person name="Woyke T."/>
            <person name="Bristow J."/>
            <person name="Eisen J.A."/>
            <person name="Markowitz V."/>
            <person name="Hugenholtz P."/>
            <person name="Kyrpides N.C."/>
            <person name="Klenk H.P."/>
        </authorList>
    </citation>
    <scope>NUCLEOTIDE SEQUENCE [LARGE SCALE GENOMIC DNA]</scope>
    <source>
        <strain evidence="5">ATCC BAA-1197 / DSM 17291 / Cas60314</strain>
    </source>
</reference>
<dbReference type="Pfam" id="PF01924">
    <property type="entry name" value="HypD"/>
    <property type="match status" value="1"/>
</dbReference>
<dbReference type="NCBIfam" id="TIGR00075">
    <property type="entry name" value="hypD"/>
    <property type="match status" value="1"/>
</dbReference>
<dbReference type="InterPro" id="IPR042243">
    <property type="entry name" value="HypD_1"/>
</dbReference>
<protein>
    <submittedName>
        <fullName evidence="4">Hydrogenase expression/formation protein HypD</fullName>
    </submittedName>
</protein>
<dbReference type="InterPro" id="IPR042244">
    <property type="entry name" value="HypD_2_sf"/>
</dbReference>